<dbReference type="AlphaFoldDB" id="A0A6A1VEM8"/>
<dbReference type="InterPro" id="IPR038447">
    <property type="entry name" value="PSRP-3/Ycf65_sf"/>
</dbReference>
<name>A0A6A1VEM8_9ROSI</name>
<evidence type="ECO:0000313" key="6">
    <source>
        <dbReference type="Proteomes" id="UP000516437"/>
    </source>
</evidence>
<reference evidence="5" key="1">
    <citation type="submission" date="2018-07" db="EMBL/GenBank/DDBJ databases">
        <authorList>
            <person name="Gao Z.-S."/>
            <person name="Jia H.-M."/>
            <person name="Jia H.-J."/>
            <person name="Cai Q.-L."/>
            <person name="Wang Y."/>
            <person name="Zhao H.-B."/>
        </authorList>
    </citation>
    <scope>NUCLEOTIDE SEQUENCE</scope>
    <source>
        <tissue evidence="5">Leaves</tissue>
    </source>
</reference>
<reference evidence="5" key="3">
    <citation type="submission" date="2019-09" db="EMBL/GenBank/DDBJ databases">
        <authorList>
            <person name="Gao Z."/>
        </authorList>
    </citation>
    <scope>NUCLEOTIDE SEQUENCE</scope>
    <source>
        <tissue evidence="5">Leaves</tissue>
    </source>
</reference>
<gene>
    <name evidence="5" type="ORF">CJ030_MR6G021626</name>
    <name evidence="4" type="ORF">CJ030_MR6G026875</name>
</gene>
<dbReference type="InterPro" id="IPR006924">
    <property type="entry name" value="Ribosomal_cS23-like"/>
</dbReference>
<comment type="caution">
    <text evidence="5">The sequence shown here is derived from an EMBL/GenBank/DDBJ whole genome shotgun (WGS) entry which is preliminary data.</text>
</comment>
<dbReference type="GO" id="GO:0003735">
    <property type="term" value="F:structural constituent of ribosome"/>
    <property type="evidence" value="ECO:0007669"/>
    <property type="project" value="InterPro"/>
</dbReference>
<dbReference type="GO" id="GO:0005840">
    <property type="term" value="C:ribosome"/>
    <property type="evidence" value="ECO:0007669"/>
    <property type="project" value="UniProtKB-KW"/>
</dbReference>
<protein>
    <submittedName>
        <fullName evidence="5">30S ribosomal protein 3, chloroplastic</fullName>
    </submittedName>
</protein>
<dbReference type="Pfam" id="PF04839">
    <property type="entry name" value="PSRP-3_Ycf65"/>
    <property type="match status" value="1"/>
</dbReference>
<keyword evidence="3" id="KW-0687">Ribonucleoprotein</keyword>
<proteinExistence type="inferred from homology"/>
<accession>A0A6A1VEM8</accession>
<sequence>MLPMAVQPNLNASLKTLAFPCQNFFLKPCQKASIFARSRSHSLSELNHLSFHSYSTSQRMRIGKLSASASAAAADVAVNLDTLADDDIPSESPRAESSPDKEKLGVVVKSVEKPRLVLKFIWMEKNIGIALDQTIPGHGTIPLSPYYFWPRKDAWEELKVLLESKPWISQKQIIILLNQATDIINLWQQSGGNLT</sequence>
<dbReference type="GO" id="GO:1990904">
    <property type="term" value="C:ribonucleoprotein complex"/>
    <property type="evidence" value="ECO:0007669"/>
    <property type="project" value="UniProtKB-KW"/>
</dbReference>
<evidence type="ECO:0000256" key="2">
    <source>
        <dbReference type="ARBA" id="ARBA00022980"/>
    </source>
</evidence>
<reference evidence="5 6" key="2">
    <citation type="journal article" date="2019" name="Plant Biotechnol. J.">
        <title>The red bayberry genome and genetic basis of sex determination.</title>
        <authorList>
            <person name="Jia H.M."/>
            <person name="Jia H.J."/>
            <person name="Cai Q.L."/>
            <person name="Wang Y."/>
            <person name="Zhao H.B."/>
            <person name="Yang W.F."/>
            <person name="Wang G.Y."/>
            <person name="Li Y.H."/>
            <person name="Zhan D.L."/>
            <person name="Shen Y.T."/>
            <person name="Niu Q.F."/>
            <person name="Chang L."/>
            <person name="Qiu J."/>
            <person name="Zhao L."/>
            <person name="Xie H.B."/>
            <person name="Fu W.Y."/>
            <person name="Jin J."/>
            <person name="Li X.W."/>
            <person name="Jiao Y."/>
            <person name="Zhou C.C."/>
            <person name="Tu T."/>
            <person name="Chai C.Y."/>
            <person name="Gao J.L."/>
            <person name="Fan L.J."/>
            <person name="van de Weg E."/>
            <person name="Wang J.Y."/>
            <person name="Gao Z.S."/>
        </authorList>
    </citation>
    <scope>NUCLEOTIDE SEQUENCE [LARGE SCALE GENOMIC DNA]</scope>
    <source>
        <tissue evidence="5">Leaves</tissue>
    </source>
</reference>
<comment type="similarity">
    <text evidence="1">Belongs to the chloroplast-specific ribosomal protein cS23 family.</text>
</comment>
<dbReference type="OrthoDB" id="1918956at2759"/>
<dbReference type="GO" id="GO:0006412">
    <property type="term" value="P:translation"/>
    <property type="evidence" value="ECO:0007669"/>
    <property type="project" value="InterPro"/>
</dbReference>
<evidence type="ECO:0000256" key="1">
    <source>
        <dbReference type="ARBA" id="ARBA00008561"/>
    </source>
</evidence>
<keyword evidence="2 5" id="KW-0689">Ribosomal protein</keyword>
<dbReference type="EMBL" id="RXIC02000024">
    <property type="protein sequence ID" value="KAB1209830.1"/>
    <property type="molecule type" value="Genomic_DNA"/>
</dbReference>
<evidence type="ECO:0000313" key="4">
    <source>
        <dbReference type="EMBL" id="KAB1209830.1"/>
    </source>
</evidence>
<keyword evidence="6" id="KW-1185">Reference proteome</keyword>
<organism evidence="5 6">
    <name type="scientific">Morella rubra</name>
    <name type="common">Chinese bayberry</name>
    <dbReference type="NCBI Taxonomy" id="262757"/>
    <lineage>
        <taxon>Eukaryota</taxon>
        <taxon>Viridiplantae</taxon>
        <taxon>Streptophyta</taxon>
        <taxon>Embryophyta</taxon>
        <taxon>Tracheophyta</taxon>
        <taxon>Spermatophyta</taxon>
        <taxon>Magnoliopsida</taxon>
        <taxon>eudicotyledons</taxon>
        <taxon>Gunneridae</taxon>
        <taxon>Pentapetalae</taxon>
        <taxon>rosids</taxon>
        <taxon>fabids</taxon>
        <taxon>Fagales</taxon>
        <taxon>Myricaceae</taxon>
        <taxon>Morella</taxon>
    </lineage>
</organism>
<evidence type="ECO:0000313" key="5">
    <source>
        <dbReference type="EMBL" id="KAB1211184.1"/>
    </source>
</evidence>
<dbReference type="PANTHER" id="PTHR35108:SF12">
    <property type="entry name" value="SMALL RIBOSOMAL SUBUNIT PROTEIN CS23Y"/>
    <property type="match status" value="1"/>
</dbReference>
<dbReference type="EMBL" id="RXIC02000024">
    <property type="protein sequence ID" value="KAB1211184.1"/>
    <property type="molecule type" value="Genomic_DNA"/>
</dbReference>
<dbReference type="PANTHER" id="PTHR35108">
    <property type="entry name" value="30S RIBOSOMAL PROTEIN 3, CHLOROPLASTIC"/>
    <property type="match status" value="1"/>
</dbReference>
<dbReference type="Proteomes" id="UP000516437">
    <property type="component" value="Chromosome 6"/>
</dbReference>
<dbReference type="Gene3D" id="3.30.390.140">
    <property type="match status" value="1"/>
</dbReference>
<evidence type="ECO:0000256" key="3">
    <source>
        <dbReference type="ARBA" id="ARBA00023274"/>
    </source>
</evidence>